<dbReference type="AlphaFoldDB" id="A0A438MV16"/>
<dbReference type="PANTHER" id="PTHR47706:SF11">
    <property type="entry name" value="ISOFLAVONE REDUCTASE FAMILY PROTEIN (AFU_ORTHOLOGUE AFUA_1G12510)"/>
    <property type="match status" value="1"/>
</dbReference>
<dbReference type="EMBL" id="NAJM01000046">
    <property type="protein sequence ID" value="RVX67601.1"/>
    <property type="molecule type" value="Genomic_DNA"/>
</dbReference>
<evidence type="ECO:0000313" key="4">
    <source>
        <dbReference type="EMBL" id="RVX67601.1"/>
    </source>
</evidence>
<organism evidence="4 5">
    <name type="scientific">Exophiala mesophila</name>
    <name type="common">Black yeast-like fungus</name>
    <dbReference type="NCBI Taxonomy" id="212818"/>
    <lineage>
        <taxon>Eukaryota</taxon>
        <taxon>Fungi</taxon>
        <taxon>Dikarya</taxon>
        <taxon>Ascomycota</taxon>
        <taxon>Pezizomycotina</taxon>
        <taxon>Eurotiomycetes</taxon>
        <taxon>Chaetothyriomycetidae</taxon>
        <taxon>Chaetothyriales</taxon>
        <taxon>Herpotrichiellaceae</taxon>
        <taxon>Exophiala</taxon>
    </lineage>
</organism>
<evidence type="ECO:0000259" key="3">
    <source>
        <dbReference type="Pfam" id="PF05368"/>
    </source>
</evidence>
<dbReference type="InterPro" id="IPR045312">
    <property type="entry name" value="PCBER-like"/>
</dbReference>
<dbReference type="VEuPathDB" id="FungiDB:PV10_04954"/>
<keyword evidence="2" id="KW-0560">Oxidoreductase</keyword>
<dbReference type="OrthoDB" id="419598at2759"/>
<evidence type="ECO:0000256" key="1">
    <source>
        <dbReference type="ARBA" id="ARBA00022857"/>
    </source>
</evidence>
<dbReference type="CDD" id="cd05259">
    <property type="entry name" value="PCBER_SDR_a"/>
    <property type="match status" value="1"/>
</dbReference>
<dbReference type="PANTHER" id="PTHR47706">
    <property type="entry name" value="NMRA-LIKE FAMILY PROTEIN"/>
    <property type="match status" value="1"/>
</dbReference>
<comment type="caution">
    <text evidence="4">The sequence shown here is derived from an EMBL/GenBank/DDBJ whole genome shotgun (WGS) entry which is preliminary data.</text>
</comment>
<keyword evidence="1" id="KW-0521">NADP</keyword>
<dbReference type="Gene3D" id="3.40.50.720">
    <property type="entry name" value="NAD(P)-binding Rossmann-like Domain"/>
    <property type="match status" value="1"/>
</dbReference>
<sequence>MSSAGGFVPKKLLIVGATGLVGSRITDAIVKNRDSFERLAIFTSPSTAQSKAEVIERLKKEGVEIIEGDVTKTEDIQHAFQDVDTVISAVGRNAIESQIEMIRIADESPSVRRFFPSEYGTDIEHGPGSAVEKPHQKKLQVRAAIRGCKNLEHTYVVTGPYADGEFGLYFGASPFKEAGNFDVKNKEATLIEDGQLKISFTTMKDVGKLVVLALKHPDASKNRALRVNSFTTCDKEILAEFEKQTGGQAWKVTYTSLDKVKQLEQEAWNNGVPYATVFTLRRIWAEGGTLYEARDNHLIEADEGMETLADAVAEAIRVQTAAS</sequence>
<proteinExistence type="predicted"/>
<dbReference type="Gene3D" id="3.90.25.10">
    <property type="entry name" value="UDP-galactose 4-epimerase, domain 1"/>
    <property type="match status" value="1"/>
</dbReference>
<evidence type="ECO:0000256" key="2">
    <source>
        <dbReference type="ARBA" id="ARBA00023002"/>
    </source>
</evidence>
<gene>
    <name evidence="4" type="ORF">B0A52_08130</name>
</gene>
<dbReference type="SUPFAM" id="SSF51735">
    <property type="entry name" value="NAD(P)-binding Rossmann-fold domains"/>
    <property type="match status" value="1"/>
</dbReference>
<dbReference type="InterPro" id="IPR051609">
    <property type="entry name" value="NmrA/Isoflavone_reductase-like"/>
</dbReference>
<reference evidence="4 5" key="1">
    <citation type="submission" date="2017-03" db="EMBL/GenBank/DDBJ databases">
        <title>Genomes of endolithic fungi from Antarctica.</title>
        <authorList>
            <person name="Coleine C."/>
            <person name="Masonjones S."/>
            <person name="Stajich J.E."/>
        </authorList>
    </citation>
    <scope>NUCLEOTIDE SEQUENCE [LARGE SCALE GENOMIC DNA]</scope>
    <source>
        <strain evidence="4 5">CCFEE 6314</strain>
    </source>
</reference>
<dbReference type="InterPro" id="IPR036291">
    <property type="entry name" value="NAD(P)-bd_dom_sf"/>
</dbReference>
<feature type="domain" description="NmrA-like" evidence="3">
    <location>
        <begin position="10"/>
        <end position="261"/>
    </location>
</feature>
<evidence type="ECO:0000313" key="5">
    <source>
        <dbReference type="Proteomes" id="UP000288859"/>
    </source>
</evidence>
<dbReference type="Pfam" id="PF05368">
    <property type="entry name" value="NmrA"/>
    <property type="match status" value="1"/>
</dbReference>
<accession>A0A438MV16</accession>
<protein>
    <recommendedName>
        <fullName evidence="3">NmrA-like domain-containing protein</fullName>
    </recommendedName>
</protein>
<dbReference type="GO" id="GO:0016491">
    <property type="term" value="F:oxidoreductase activity"/>
    <property type="evidence" value="ECO:0007669"/>
    <property type="project" value="UniProtKB-KW"/>
</dbReference>
<name>A0A438MV16_EXOME</name>
<dbReference type="InterPro" id="IPR008030">
    <property type="entry name" value="NmrA-like"/>
</dbReference>
<dbReference type="Proteomes" id="UP000288859">
    <property type="component" value="Unassembled WGS sequence"/>
</dbReference>